<gene>
    <name evidence="1" type="ORF">A2Y67_03020</name>
</gene>
<comment type="caution">
    <text evidence="1">The sequence shown here is derived from an EMBL/GenBank/DDBJ whole genome shotgun (WGS) entry which is preliminary data.</text>
</comment>
<dbReference type="EMBL" id="MHIA01000019">
    <property type="protein sequence ID" value="OGY42029.1"/>
    <property type="molecule type" value="Genomic_DNA"/>
</dbReference>
<evidence type="ECO:0000313" key="1">
    <source>
        <dbReference type="EMBL" id="OGY42029.1"/>
    </source>
</evidence>
<dbReference type="Proteomes" id="UP000176260">
    <property type="component" value="Unassembled WGS sequence"/>
</dbReference>
<proteinExistence type="predicted"/>
<name>A0A1G1XPL1_9BACT</name>
<accession>A0A1G1XPL1</accession>
<protein>
    <submittedName>
        <fullName evidence="1">Uncharacterized protein</fullName>
    </submittedName>
</protein>
<evidence type="ECO:0000313" key="2">
    <source>
        <dbReference type="Proteomes" id="UP000176260"/>
    </source>
</evidence>
<sequence>MVMELKVYNVTKKGGTPAVMNALMTNGICTRKLQPVKQGCLAVPLTKEEVNKLIKVGCEVHEAKDKQPLAQQIP</sequence>
<reference evidence="1 2" key="1">
    <citation type="journal article" date="2016" name="Nat. Commun.">
        <title>Thousands of microbial genomes shed light on interconnected biogeochemical processes in an aquifer system.</title>
        <authorList>
            <person name="Anantharaman K."/>
            <person name="Brown C.T."/>
            <person name="Hug L.A."/>
            <person name="Sharon I."/>
            <person name="Castelle C.J."/>
            <person name="Probst A.J."/>
            <person name="Thomas B.C."/>
            <person name="Singh A."/>
            <person name="Wilkins M.J."/>
            <person name="Karaoz U."/>
            <person name="Brodie E.L."/>
            <person name="Williams K.H."/>
            <person name="Hubbard S.S."/>
            <person name="Banfield J.F."/>
        </authorList>
    </citation>
    <scope>NUCLEOTIDE SEQUENCE [LARGE SCALE GENOMIC DNA]</scope>
</reference>
<organism evidence="1 2">
    <name type="scientific">Candidatus Buchananbacteria bacterium RBG_13_39_9</name>
    <dbReference type="NCBI Taxonomy" id="1797531"/>
    <lineage>
        <taxon>Bacteria</taxon>
        <taxon>Candidatus Buchananiibacteriota</taxon>
    </lineage>
</organism>
<dbReference type="AlphaFoldDB" id="A0A1G1XPL1"/>